<feature type="transmembrane region" description="Helical" evidence="1">
    <location>
        <begin position="12"/>
        <end position="35"/>
    </location>
</feature>
<evidence type="ECO:0000313" key="2">
    <source>
        <dbReference type="EMBL" id="KXS96491.1"/>
    </source>
</evidence>
<accession>A0A139H243</accession>
<organism evidence="2 3">
    <name type="scientific">Pseudocercospora eumusae</name>
    <dbReference type="NCBI Taxonomy" id="321146"/>
    <lineage>
        <taxon>Eukaryota</taxon>
        <taxon>Fungi</taxon>
        <taxon>Dikarya</taxon>
        <taxon>Ascomycota</taxon>
        <taxon>Pezizomycotina</taxon>
        <taxon>Dothideomycetes</taxon>
        <taxon>Dothideomycetidae</taxon>
        <taxon>Mycosphaerellales</taxon>
        <taxon>Mycosphaerellaceae</taxon>
        <taxon>Pseudocercospora</taxon>
    </lineage>
</organism>
<sequence length="235" mass="26842">MYIHVAHWSRSGAFFARGSGVTIYAATVAYSIFLWKSASCLSSIQRSTVHAWSSTWVDTVNITWHYVFATSMMWPSNARCIDRLSETPKQRIEHDKETMMQNARIHTSPDNGEDAQSWSLQAEQPQVQGIFDIIPLPGPAASASIASYHHAVRREYGLVFPECIRVTLTIILQYPRMLYHENHGFAPLCFRAVLVHCKPAFQNTSWPAQRNICNDRIRTKRTGATDWQARQQRMA</sequence>
<gene>
    <name evidence="2" type="ORF">AC578_6307</name>
</gene>
<dbReference type="AlphaFoldDB" id="A0A139H243"/>
<keyword evidence="3" id="KW-1185">Reference proteome</keyword>
<keyword evidence="1" id="KW-1133">Transmembrane helix</keyword>
<keyword evidence="1" id="KW-0812">Transmembrane</keyword>
<comment type="caution">
    <text evidence="2">The sequence shown here is derived from an EMBL/GenBank/DDBJ whole genome shotgun (WGS) entry which is preliminary data.</text>
</comment>
<protein>
    <submittedName>
        <fullName evidence="2">Uncharacterized protein</fullName>
    </submittedName>
</protein>
<keyword evidence="1" id="KW-0472">Membrane</keyword>
<evidence type="ECO:0000313" key="3">
    <source>
        <dbReference type="Proteomes" id="UP000070133"/>
    </source>
</evidence>
<name>A0A139H243_9PEZI</name>
<dbReference type="Proteomes" id="UP000070133">
    <property type="component" value="Unassembled WGS sequence"/>
</dbReference>
<evidence type="ECO:0000256" key="1">
    <source>
        <dbReference type="SAM" id="Phobius"/>
    </source>
</evidence>
<reference evidence="2 3" key="1">
    <citation type="submission" date="2015-07" db="EMBL/GenBank/DDBJ databases">
        <title>Comparative genomics of the Sigatoka disease complex on banana suggests a link between parallel evolutionary changes in Pseudocercospora fijiensis and Pseudocercospora eumusae and increased virulence on the banana host.</title>
        <authorList>
            <person name="Chang T.-C."/>
            <person name="Salvucci A."/>
            <person name="Crous P.W."/>
            <person name="Stergiopoulos I."/>
        </authorList>
    </citation>
    <scope>NUCLEOTIDE SEQUENCE [LARGE SCALE GENOMIC DNA]</scope>
    <source>
        <strain evidence="2 3">CBS 114824</strain>
    </source>
</reference>
<proteinExistence type="predicted"/>
<dbReference type="EMBL" id="LFZN01000173">
    <property type="protein sequence ID" value="KXS96491.1"/>
    <property type="molecule type" value="Genomic_DNA"/>
</dbReference>